<reference evidence="5" key="1">
    <citation type="journal article" date="2020" name="Stud. Mycol.">
        <title>101 Dothideomycetes genomes: a test case for predicting lifestyles and emergence of pathogens.</title>
        <authorList>
            <person name="Haridas S."/>
            <person name="Albert R."/>
            <person name="Binder M."/>
            <person name="Bloem J."/>
            <person name="Labutti K."/>
            <person name="Salamov A."/>
            <person name="Andreopoulos B."/>
            <person name="Baker S."/>
            <person name="Barry K."/>
            <person name="Bills G."/>
            <person name="Bluhm B."/>
            <person name="Cannon C."/>
            <person name="Castanera R."/>
            <person name="Culley D."/>
            <person name="Daum C."/>
            <person name="Ezra D."/>
            <person name="Gonzalez J."/>
            <person name="Henrissat B."/>
            <person name="Kuo A."/>
            <person name="Liang C."/>
            <person name="Lipzen A."/>
            <person name="Lutzoni F."/>
            <person name="Magnuson J."/>
            <person name="Mondo S."/>
            <person name="Nolan M."/>
            <person name="Ohm R."/>
            <person name="Pangilinan J."/>
            <person name="Park H.-J."/>
            <person name="Ramirez L."/>
            <person name="Alfaro M."/>
            <person name="Sun H."/>
            <person name="Tritt A."/>
            <person name="Yoshinaga Y."/>
            <person name="Zwiers L.-H."/>
            <person name="Turgeon B."/>
            <person name="Goodwin S."/>
            <person name="Spatafora J."/>
            <person name="Crous P."/>
            <person name="Grigoriev I."/>
        </authorList>
    </citation>
    <scope>NUCLEOTIDE SEQUENCE</scope>
    <source>
        <strain evidence="5">CBS 690.94</strain>
    </source>
</reference>
<keyword evidence="6" id="KW-1185">Reference proteome</keyword>
<dbReference type="PANTHER" id="PTHR23310">
    <property type="entry name" value="ACYL-COA-BINDING PROTEIN, ACBP"/>
    <property type="match status" value="1"/>
</dbReference>
<evidence type="ECO:0000259" key="4">
    <source>
        <dbReference type="PROSITE" id="PS51228"/>
    </source>
</evidence>
<feature type="compositionally biased region" description="Acidic residues" evidence="2">
    <location>
        <begin position="168"/>
        <end position="177"/>
    </location>
</feature>
<dbReference type="GO" id="GO:0000062">
    <property type="term" value="F:fatty-acyl-CoA binding"/>
    <property type="evidence" value="ECO:0007669"/>
    <property type="project" value="InterPro"/>
</dbReference>
<evidence type="ECO:0000256" key="1">
    <source>
        <dbReference type="ARBA" id="ARBA00023121"/>
    </source>
</evidence>
<evidence type="ECO:0000313" key="6">
    <source>
        <dbReference type="Proteomes" id="UP000799764"/>
    </source>
</evidence>
<feature type="transmembrane region" description="Helical" evidence="3">
    <location>
        <begin position="311"/>
        <end position="336"/>
    </location>
</feature>
<keyword evidence="3" id="KW-0812">Transmembrane</keyword>
<dbReference type="PROSITE" id="PS51228">
    <property type="entry name" value="ACB_2"/>
    <property type="match status" value="1"/>
</dbReference>
<dbReference type="PANTHER" id="PTHR23310:SF133">
    <property type="entry name" value="COA BINDING PROTEIN, PUTATIVE (AFU_ORTHOLOGUE AFUA_1G12300)-RELATED"/>
    <property type="match status" value="1"/>
</dbReference>
<evidence type="ECO:0000313" key="5">
    <source>
        <dbReference type="EMBL" id="KAF2443283.1"/>
    </source>
</evidence>
<dbReference type="OrthoDB" id="346910at2759"/>
<evidence type="ECO:0000256" key="3">
    <source>
        <dbReference type="SAM" id="Phobius"/>
    </source>
</evidence>
<dbReference type="Gene3D" id="1.20.80.10">
    <property type="match status" value="1"/>
</dbReference>
<accession>A0A9P4PHI9</accession>
<dbReference type="AlphaFoldDB" id="A0A9P4PHI9"/>
<dbReference type="InterPro" id="IPR014352">
    <property type="entry name" value="FERM/acyl-CoA-bd_prot_sf"/>
</dbReference>
<keyword evidence="3" id="KW-1133">Transmembrane helix</keyword>
<name>A0A9P4PHI9_9PLEO</name>
<gene>
    <name evidence="5" type="ORF">P171DRAFT_444735</name>
</gene>
<sequence length="384" mass="43081">MADSVDRVFSHALNTVNKIRTGSQKPPSATRLQLYGLYKQAMEGDVDGIMERPEGHSEEEKRAREKWDAWKQQHGLSRTEAKRRYIATLIDTMHKYASPSPDSRELVAELEFVWDQVKSNVPSSSSSSPLQSQTLGSLGLHIPPDHQGYASRKTDRAKARAVGLGHEQDDDDDDDDQGPLQIKSPMSQSEEELEQEEADAEREEEFVDAPDSQYNPLPQDAAVQANLRPREPIPYTPSKPPQQRSFISRITPAIIPTPAPQPPHESAADKKWRARVEQALVKMTAEVAALREQLESRRLFSHSPKFLFLRFVWRIVWGTVKHIAIDMFILGIVLLWMRRKKDRRLEGAIRVLLGDAVAQVQKVGGAQLGKVKLPALVAKKGGSG</sequence>
<comment type="caution">
    <text evidence="5">The sequence shown here is derived from an EMBL/GenBank/DDBJ whole genome shotgun (WGS) entry which is preliminary data.</text>
</comment>
<dbReference type="EMBL" id="MU001502">
    <property type="protein sequence ID" value="KAF2443283.1"/>
    <property type="molecule type" value="Genomic_DNA"/>
</dbReference>
<dbReference type="InterPro" id="IPR000582">
    <property type="entry name" value="Acyl-CoA-binding_protein"/>
</dbReference>
<proteinExistence type="predicted"/>
<dbReference type="Proteomes" id="UP000799764">
    <property type="component" value="Unassembled WGS sequence"/>
</dbReference>
<feature type="domain" description="ACB" evidence="4">
    <location>
        <begin position="5"/>
        <end position="98"/>
    </location>
</feature>
<feature type="compositionally biased region" description="Acidic residues" evidence="2">
    <location>
        <begin position="189"/>
        <end position="208"/>
    </location>
</feature>
<evidence type="ECO:0000256" key="2">
    <source>
        <dbReference type="SAM" id="MobiDB-lite"/>
    </source>
</evidence>
<protein>
    <recommendedName>
        <fullName evidence="4">ACB domain-containing protein</fullName>
    </recommendedName>
</protein>
<feature type="region of interest" description="Disordered" evidence="2">
    <location>
        <begin position="119"/>
        <end position="217"/>
    </location>
</feature>
<dbReference type="SUPFAM" id="SSF47027">
    <property type="entry name" value="Acyl-CoA binding protein"/>
    <property type="match status" value="1"/>
</dbReference>
<keyword evidence="3" id="KW-0472">Membrane</keyword>
<dbReference type="Pfam" id="PF00887">
    <property type="entry name" value="ACBP"/>
    <property type="match status" value="1"/>
</dbReference>
<dbReference type="GO" id="GO:0006631">
    <property type="term" value="P:fatty acid metabolic process"/>
    <property type="evidence" value="ECO:0007669"/>
    <property type="project" value="TreeGrafter"/>
</dbReference>
<dbReference type="InterPro" id="IPR035984">
    <property type="entry name" value="Acyl-CoA-binding_sf"/>
</dbReference>
<feature type="compositionally biased region" description="Low complexity" evidence="2">
    <location>
        <begin position="122"/>
        <end position="140"/>
    </location>
</feature>
<organism evidence="5 6">
    <name type="scientific">Karstenula rhodostoma CBS 690.94</name>
    <dbReference type="NCBI Taxonomy" id="1392251"/>
    <lineage>
        <taxon>Eukaryota</taxon>
        <taxon>Fungi</taxon>
        <taxon>Dikarya</taxon>
        <taxon>Ascomycota</taxon>
        <taxon>Pezizomycotina</taxon>
        <taxon>Dothideomycetes</taxon>
        <taxon>Pleosporomycetidae</taxon>
        <taxon>Pleosporales</taxon>
        <taxon>Massarineae</taxon>
        <taxon>Didymosphaeriaceae</taxon>
        <taxon>Karstenula</taxon>
    </lineage>
</organism>
<keyword evidence="1" id="KW-0446">Lipid-binding</keyword>